<comment type="caution">
    <text evidence="1">The sequence shown here is derived from an EMBL/GenBank/DDBJ whole genome shotgun (WGS) entry which is preliminary data.</text>
</comment>
<dbReference type="Proteomes" id="UP000785679">
    <property type="component" value="Unassembled WGS sequence"/>
</dbReference>
<reference evidence="1" key="1">
    <citation type="submission" date="2019-06" db="EMBL/GenBank/DDBJ databases">
        <authorList>
            <person name="Zheng W."/>
        </authorList>
    </citation>
    <scope>NUCLEOTIDE SEQUENCE</scope>
    <source>
        <strain evidence="1">QDHG01</strain>
    </source>
</reference>
<accession>A0A8J8T6H0</accession>
<sequence>MEQNMTSIQDDSLLVFLSDQCHLSGEWLNYITAFNRQMGFRTIQQTLQFLPNLIAGYQANMNYQNITWPIKRKRRNIIFPLISNKLLTLEIFGYAFFSQETIDLIHLCRNFRHLLISDFKIFKKYVRESEKKVITSIFDLLNERWLSKRYRLCYEGIRDTEKDLNDCLSVLDGRLHFYSINIDQRQLFNLSKFRPTKMSVYDLKGISLLFKNLPSSVTCLQLSFANQYLILDQDKRQTPRKFRSLRLSECKQTLDILSKHATATESLTIDSECLEELGVIDYLTKMDCKQIIVIQNRNQRKLSEFFNRKSKALKLIDNYNSILASTLEYIQWEFMYYSPNMRNREIEIILDIEINNVQELFVRLFKESLKLFKFKTVYSQSLILRDCNLCLPNPDTHTERLCTNNLSLAVLALNNCILLTELNISFYGDCNFEALSIEKLHLTRLTVINISDNAISFNRIYQNILQKCKTTLRSFECKGSVDLSPLINSDVLIKLNVNGDISDANLQIMKTFSNLQELEISDDTILDLSEISQTLKIFRFCDIFVSSNIMVLPKSVTTVELRFDETLNSLELFLGQNPSIRQVTIHLQYWHEVAILLDKYRYIQFNFHQTNRVISQLQQNFPNRNNYFSFKVAYYYLHPECQQPGLTATSPNQILYELLFQRLNNKYQLLKPYLEFANNGHQNINPLLYLLKSAPQMVDQLSAFEELQYFIDNINLRENSEVQNFYDKVFQNQIALSDDDEYLRIILTAYDEVFHLGGNIDKALIGIKIMSQLQREQFNRESYFQSCKNNWQLSVSDQTQQQNNE</sequence>
<evidence type="ECO:0000313" key="2">
    <source>
        <dbReference type="Proteomes" id="UP000785679"/>
    </source>
</evidence>
<protein>
    <submittedName>
        <fullName evidence="1">Uncharacterized protein</fullName>
    </submittedName>
</protein>
<gene>
    <name evidence="1" type="ORF">FGO68_gene7359</name>
</gene>
<dbReference type="AlphaFoldDB" id="A0A8J8T6H0"/>
<proteinExistence type="predicted"/>
<dbReference type="EMBL" id="RRYP01003972">
    <property type="protein sequence ID" value="TNV83286.1"/>
    <property type="molecule type" value="Genomic_DNA"/>
</dbReference>
<organism evidence="1 2">
    <name type="scientific">Halteria grandinella</name>
    <dbReference type="NCBI Taxonomy" id="5974"/>
    <lineage>
        <taxon>Eukaryota</taxon>
        <taxon>Sar</taxon>
        <taxon>Alveolata</taxon>
        <taxon>Ciliophora</taxon>
        <taxon>Intramacronucleata</taxon>
        <taxon>Spirotrichea</taxon>
        <taxon>Stichotrichia</taxon>
        <taxon>Sporadotrichida</taxon>
        <taxon>Halteriidae</taxon>
        <taxon>Halteria</taxon>
    </lineage>
</organism>
<keyword evidence="2" id="KW-1185">Reference proteome</keyword>
<name>A0A8J8T6H0_HALGN</name>
<evidence type="ECO:0000313" key="1">
    <source>
        <dbReference type="EMBL" id="TNV83286.1"/>
    </source>
</evidence>